<evidence type="ECO:0000313" key="1">
    <source>
        <dbReference type="EMBL" id="ABF93599.1"/>
    </source>
</evidence>
<gene>
    <name evidence="1" type="ordered locus">LOC_Os03g02060</name>
</gene>
<organism evidence="1">
    <name type="scientific">Oryza sativa subsp. japonica</name>
    <name type="common">Rice</name>
    <dbReference type="NCBI Taxonomy" id="39947"/>
    <lineage>
        <taxon>Eukaryota</taxon>
        <taxon>Viridiplantae</taxon>
        <taxon>Streptophyta</taxon>
        <taxon>Embryophyta</taxon>
        <taxon>Tracheophyta</taxon>
        <taxon>Spermatophyta</taxon>
        <taxon>Magnoliopsida</taxon>
        <taxon>Liliopsida</taxon>
        <taxon>Poales</taxon>
        <taxon>Poaceae</taxon>
        <taxon>BOP clade</taxon>
        <taxon>Oryzoideae</taxon>
        <taxon>Oryzeae</taxon>
        <taxon>Oryzinae</taxon>
        <taxon>Oryza</taxon>
        <taxon>Oryza sativa</taxon>
    </lineage>
</organism>
<reference evidence="1" key="2">
    <citation type="submission" date="2006-06" db="EMBL/GenBank/DDBJ databases">
        <authorList>
            <person name="Buell R."/>
            <person name="Wing R.A."/>
            <person name="McCombie W.A."/>
            <person name="Ouyang S."/>
        </authorList>
    </citation>
    <scope>NUCLEOTIDE SEQUENCE</scope>
</reference>
<name>Q10ST7_ORYSJ</name>
<dbReference type="AlphaFoldDB" id="Q10ST7"/>
<sequence>MGMYMGCIRSFRWLIEIVGPMGTNTVLKNITIPLTDIGNKSNNSLCAVYAVESSYSLCQVAQLNNFNKQTVSAFNMVSATALQT</sequence>
<proteinExistence type="predicted"/>
<accession>Q10ST7</accession>
<dbReference type="EMBL" id="DP000009">
    <property type="protein sequence ID" value="ABF93599.1"/>
    <property type="molecule type" value="Genomic_DNA"/>
</dbReference>
<reference evidence="1" key="1">
    <citation type="journal article" date="2005" name="Genome Res.">
        <title>Sequence, annotation, and analysis of synteny between rice chromosome 3 and diverged grass species.</title>
        <authorList>
            <consortium name="Rice Chromosome 3 Sequencing Consortium"/>
            <person name="Buell C.R."/>
            <person name="Yuan Q."/>
            <person name="Ouyang S."/>
            <person name="Liu J."/>
            <person name="Zhu W."/>
            <person name="Wang A."/>
            <person name="Maiti R."/>
            <person name="Haas B."/>
            <person name="Wortman J."/>
            <person name="Pertea M."/>
            <person name="Jones K.M."/>
            <person name="Kim M."/>
            <person name="Overton L."/>
            <person name="Tsitrin T."/>
            <person name="Fadrosh D."/>
            <person name="Bera J."/>
            <person name="Weaver B."/>
            <person name="Jin S."/>
            <person name="Johri S."/>
            <person name="Reardon M."/>
            <person name="Webb K."/>
            <person name="Hill J."/>
            <person name="Moffat K."/>
            <person name="Tallon L."/>
            <person name="Van Aken S."/>
            <person name="Lewis M."/>
            <person name="Utterback T."/>
            <person name="Feldblyum T."/>
            <person name="Zismann V."/>
            <person name="Iobst S."/>
            <person name="Hsiao J."/>
            <person name="de Vazeille A.R."/>
            <person name="Salzberg S.L."/>
            <person name="White O."/>
            <person name="Fraser C."/>
            <person name="Yu Y."/>
            <person name="Kim H."/>
            <person name="Rambo T."/>
            <person name="Currie J."/>
            <person name="Collura K."/>
            <person name="Kernodle-Thompson S."/>
            <person name="Wei F."/>
            <person name="Kudrna K."/>
            <person name="Ammiraju J.S."/>
            <person name="Luo M."/>
            <person name="Goicoechea J.L."/>
            <person name="Wing R.A."/>
            <person name="Henry D."/>
            <person name="Oates R."/>
            <person name="Palmer M."/>
            <person name="Pries G."/>
            <person name="Saski C."/>
            <person name="Simmons J."/>
            <person name="Soderlund C."/>
            <person name="Nelson W."/>
            <person name="de la Bastide M."/>
            <person name="Spiegel L."/>
            <person name="Nascimento L."/>
            <person name="Huang E."/>
            <person name="Preston R."/>
            <person name="Zutavern T."/>
            <person name="Palmer L."/>
            <person name="O'Shaughnessy A."/>
            <person name="Dike S."/>
            <person name="McCombie W.R."/>
            <person name="Minx P."/>
            <person name="Cordum H."/>
            <person name="Wilson R."/>
            <person name="Jin W."/>
            <person name="Lee H.R."/>
            <person name="Jiang J."/>
            <person name="Jackson S."/>
        </authorList>
    </citation>
    <scope>NUCLEOTIDE SEQUENCE [LARGE SCALE GENOMIC DNA]</scope>
</reference>
<protein>
    <submittedName>
        <fullName evidence="1">Uncharacterized protein</fullName>
    </submittedName>
</protein>